<gene>
    <name evidence="4" type="ORF">MERR_LOCUS1818</name>
</gene>
<evidence type="ECO:0000259" key="3">
    <source>
        <dbReference type="Pfam" id="PF23282"/>
    </source>
</evidence>
<dbReference type="Proteomes" id="UP000467841">
    <property type="component" value="Unassembled WGS sequence"/>
</dbReference>
<dbReference type="InterPro" id="IPR032675">
    <property type="entry name" value="LRR_dom_sf"/>
</dbReference>
<comment type="caution">
    <text evidence="4">The sequence shown here is derived from an EMBL/GenBank/DDBJ whole genome shotgun (WGS) entry which is preliminary data.</text>
</comment>
<name>A0A6D2HK30_9BRAS</name>
<dbReference type="PANTHER" id="PTHR11017:SF569">
    <property type="entry name" value="DISEASE RESISTANCE PROTEIN"/>
    <property type="match status" value="1"/>
</dbReference>
<evidence type="ECO:0000256" key="2">
    <source>
        <dbReference type="ARBA" id="ARBA00022737"/>
    </source>
</evidence>
<organism evidence="4 5">
    <name type="scientific">Microthlaspi erraticum</name>
    <dbReference type="NCBI Taxonomy" id="1685480"/>
    <lineage>
        <taxon>Eukaryota</taxon>
        <taxon>Viridiplantae</taxon>
        <taxon>Streptophyta</taxon>
        <taxon>Embryophyta</taxon>
        <taxon>Tracheophyta</taxon>
        <taxon>Spermatophyta</taxon>
        <taxon>Magnoliopsida</taxon>
        <taxon>eudicotyledons</taxon>
        <taxon>Gunneridae</taxon>
        <taxon>Pentapetalae</taxon>
        <taxon>rosids</taxon>
        <taxon>malvids</taxon>
        <taxon>Brassicales</taxon>
        <taxon>Brassicaceae</taxon>
        <taxon>Coluteocarpeae</taxon>
        <taxon>Microthlaspi</taxon>
    </lineage>
</organism>
<dbReference type="OrthoDB" id="686237at2759"/>
<dbReference type="InterPro" id="IPR058192">
    <property type="entry name" value="WHD_ROQ1-like"/>
</dbReference>
<dbReference type="EMBL" id="CACVBM020000111">
    <property type="protein sequence ID" value="CAA7014583.1"/>
    <property type="molecule type" value="Genomic_DNA"/>
</dbReference>
<evidence type="ECO:0000256" key="1">
    <source>
        <dbReference type="ARBA" id="ARBA00022614"/>
    </source>
</evidence>
<proteinExistence type="predicted"/>
<protein>
    <recommendedName>
        <fullName evidence="3">Disease resistance protein Roq1-like winged-helix domain-containing protein</fullName>
    </recommendedName>
</protein>
<dbReference type="Gene3D" id="3.40.50.300">
    <property type="entry name" value="P-loop containing nucleotide triphosphate hydrolases"/>
    <property type="match status" value="1"/>
</dbReference>
<accession>A0A6D2HK30</accession>
<dbReference type="GO" id="GO:0006952">
    <property type="term" value="P:defense response"/>
    <property type="evidence" value="ECO:0007669"/>
    <property type="project" value="InterPro"/>
</dbReference>
<dbReference type="SUPFAM" id="SSF46785">
    <property type="entry name" value="Winged helix' DNA-binding domain"/>
    <property type="match status" value="1"/>
</dbReference>
<dbReference type="SUPFAM" id="SSF52540">
    <property type="entry name" value="P-loop containing nucleoside triphosphate hydrolases"/>
    <property type="match status" value="1"/>
</dbReference>
<dbReference type="PANTHER" id="PTHR11017">
    <property type="entry name" value="LEUCINE-RICH REPEAT-CONTAINING PROTEIN"/>
    <property type="match status" value="1"/>
</dbReference>
<dbReference type="Pfam" id="PF23282">
    <property type="entry name" value="WHD_ROQ1"/>
    <property type="match status" value="1"/>
</dbReference>
<dbReference type="InterPro" id="IPR027417">
    <property type="entry name" value="P-loop_NTPase"/>
</dbReference>
<evidence type="ECO:0000313" key="4">
    <source>
        <dbReference type="EMBL" id="CAA7014583.1"/>
    </source>
</evidence>
<sequence>MKVDHLGAVKERLHDQRVLIILDDVDDLGKLEVLGKEICWFGNGSRIIVTTEDNKILKAHGMGLKISTMIKDRLIKNVLRVGYDRLLIKDQALFLHITCFFNKNRVDRVTSMLADSNLDVENGLNTLAVKSLVHIDYDYMDTQGSLMMHRLLQQMGRQVVLEQSNEPGKHQLLLEAEEICDVLANETGTGSVIGNSFDMSKIGEFSMRGRVLEGMRNLRFFRLHNGKACLLNPECLVELNMESSNLKKLWEGIQPLTNLKEMNLSDSCRLKEIPNLSKATNLETLTLNFAQVWWSFPHLLGIYRN</sequence>
<keyword evidence="1" id="KW-0433">Leucine-rich repeat</keyword>
<feature type="domain" description="Disease resistance protein Roq1-like winged-helix" evidence="3">
    <location>
        <begin position="89"/>
        <end position="164"/>
    </location>
</feature>
<dbReference type="Gene3D" id="3.80.10.10">
    <property type="entry name" value="Ribonuclease Inhibitor"/>
    <property type="match status" value="1"/>
</dbReference>
<dbReference type="AlphaFoldDB" id="A0A6D2HK30"/>
<reference evidence="4" key="1">
    <citation type="submission" date="2020-01" db="EMBL/GenBank/DDBJ databases">
        <authorList>
            <person name="Mishra B."/>
        </authorList>
    </citation>
    <scope>NUCLEOTIDE SEQUENCE [LARGE SCALE GENOMIC DNA]</scope>
</reference>
<dbReference type="InterPro" id="IPR036390">
    <property type="entry name" value="WH_DNA-bd_sf"/>
</dbReference>
<dbReference type="InterPro" id="IPR044974">
    <property type="entry name" value="Disease_R_plants"/>
</dbReference>
<evidence type="ECO:0000313" key="5">
    <source>
        <dbReference type="Proteomes" id="UP000467841"/>
    </source>
</evidence>
<dbReference type="SUPFAM" id="SSF52058">
    <property type="entry name" value="L domain-like"/>
    <property type="match status" value="1"/>
</dbReference>
<keyword evidence="2" id="KW-0677">Repeat</keyword>
<dbReference type="Pfam" id="PF07725">
    <property type="entry name" value="LRR_3"/>
    <property type="match status" value="1"/>
</dbReference>
<keyword evidence="5" id="KW-1185">Reference proteome</keyword>
<dbReference type="InterPro" id="IPR011713">
    <property type="entry name" value="Leu-rich_rpt_3"/>
</dbReference>